<dbReference type="EMBL" id="FOIM01000001">
    <property type="protein sequence ID" value="SES98081.1"/>
    <property type="molecule type" value="Genomic_DNA"/>
</dbReference>
<evidence type="ECO:0000313" key="9">
    <source>
        <dbReference type="EMBL" id="SES98081.1"/>
    </source>
</evidence>
<evidence type="ECO:0000256" key="1">
    <source>
        <dbReference type="ARBA" id="ARBA00004651"/>
    </source>
</evidence>
<feature type="transmembrane region" description="Helical" evidence="7">
    <location>
        <begin position="115"/>
        <end position="140"/>
    </location>
</feature>
<dbReference type="Gene3D" id="3.40.720.10">
    <property type="entry name" value="Alkaline Phosphatase, subunit A"/>
    <property type="match status" value="1"/>
</dbReference>
<evidence type="ECO:0000256" key="5">
    <source>
        <dbReference type="ARBA" id="ARBA00022989"/>
    </source>
</evidence>
<organism evidence="9 10">
    <name type="scientific">Enterocloster lavalensis</name>
    <dbReference type="NCBI Taxonomy" id="460384"/>
    <lineage>
        <taxon>Bacteria</taxon>
        <taxon>Bacillati</taxon>
        <taxon>Bacillota</taxon>
        <taxon>Clostridia</taxon>
        <taxon>Lachnospirales</taxon>
        <taxon>Lachnospiraceae</taxon>
        <taxon>Enterocloster</taxon>
    </lineage>
</organism>
<dbReference type="AlphaFoldDB" id="A0A1I0AWC2"/>
<evidence type="ECO:0000256" key="2">
    <source>
        <dbReference type="ARBA" id="ARBA00004936"/>
    </source>
</evidence>
<name>A0A1I0AWC2_9FIRM</name>
<dbReference type="SUPFAM" id="SSF53649">
    <property type="entry name" value="Alkaline phosphatase-like"/>
    <property type="match status" value="1"/>
</dbReference>
<feature type="transmembrane region" description="Helical" evidence="7">
    <location>
        <begin position="72"/>
        <end position="95"/>
    </location>
</feature>
<keyword evidence="4 7" id="KW-0812">Transmembrane</keyword>
<evidence type="ECO:0000256" key="6">
    <source>
        <dbReference type="ARBA" id="ARBA00023136"/>
    </source>
</evidence>
<dbReference type="InterPro" id="IPR000917">
    <property type="entry name" value="Sulfatase_N"/>
</dbReference>
<dbReference type="InterPro" id="IPR017850">
    <property type="entry name" value="Alkaline_phosphatase_core_sf"/>
</dbReference>
<evidence type="ECO:0000256" key="7">
    <source>
        <dbReference type="SAM" id="Phobius"/>
    </source>
</evidence>
<feature type="transmembrane region" description="Helical" evidence="7">
    <location>
        <begin position="45"/>
        <end position="65"/>
    </location>
</feature>
<sequence>MDREQIWKRGKTAARWIGTACLLLVPCASYVLFELVTGNLAAVPSYMAALNIGWIYVLYLAAFAICGRTRIVVPLVSVSLYLISLAEAFVVAFRGRPIMFWDVFALRTAMSVSGNYSFVITRAMKLAFLGLLAINLLAWVLPLRVKGRKPRLLFAGGSAGLAVGFGLWFFGYLAPAWGLGINMWAVNETYREYGYVLSTAVSFRYAVKKKPEGYSQARIRQIYEEIIGEDEELLASNGDVGMKTEGEITPVNIICIMNESLADLKTAGDFETNREYFPFLNSLEENTVRGSLCVPVFGSMTSNTEFEFLTGDSMALLPSNCIAYQFYIHPGTYGLTSTLKDQGYRPVAVHPYPRENWNRDESYRNMGFDYFLDIEDFEGSGELRNYVSDQANYEKLIELVEAKENPSDRLFLFNVTMQNHGGYESAYENFDQEIWLTGDLEGKYPKTDQFLSLMKASDDALEYLIDYFEQSGEPTMIVMFGDHQPSVEDGFFDEIAGQPSEQVPDSQRIMWYETPFLIWTNYEMKSEDKGPMGAVYLSSEVLKRAGLSMTPFNRFMLEMEEQLPVIHPLGCYDRQGNYYTWEAVAGEQSPYRKLISDYQCLVYNHCFDANTYEKMFTVPGT</sequence>
<dbReference type="Pfam" id="PF00884">
    <property type="entry name" value="Sulfatase"/>
    <property type="match status" value="1"/>
</dbReference>
<dbReference type="GO" id="GO:0005886">
    <property type="term" value="C:plasma membrane"/>
    <property type="evidence" value="ECO:0007669"/>
    <property type="project" value="UniProtKB-SubCell"/>
</dbReference>
<keyword evidence="5 7" id="KW-1133">Transmembrane helix</keyword>
<keyword evidence="10" id="KW-1185">Reference proteome</keyword>
<proteinExistence type="predicted"/>
<dbReference type="PANTHER" id="PTHR47371">
    <property type="entry name" value="LIPOTEICHOIC ACID SYNTHASE"/>
    <property type="match status" value="1"/>
</dbReference>
<evidence type="ECO:0000256" key="4">
    <source>
        <dbReference type="ARBA" id="ARBA00022692"/>
    </source>
</evidence>
<feature type="domain" description="Sulfatase N-terminal" evidence="8">
    <location>
        <begin position="252"/>
        <end position="546"/>
    </location>
</feature>
<protein>
    <submittedName>
        <fullName evidence="9">Sulfatase</fullName>
    </submittedName>
</protein>
<accession>A0A1I0AWC2</accession>
<comment type="pathway">
    <text evidence="2">Cell wall biogenesis; lipoteichoic acid biosynthesis.</text>
</comment>
<reference evidence="10" key="1">
    <citation type="submission" date="2016-10" db="EMBL/GenBank/DDBJ databases">
        <authorList>
            <person name="Varghese N."/>
            <person name="Submissions S."/>
        </authorList>
    </citation>
    <scope>NUCLEOTIDE SEQUENCE [LARGE SCALE GENOMIC DNA]</scope>
    <source>
        <strain evidence="10">NLAE-zl-G277</strain>
    </source>
</reference>
<dbReference type="Proteomes" id="UP000198508">
    <property type="component" value="Unassembled WGS sequence"/>
</dbReference>
<comment type="subcellular location">
    <subcellularLocation>
        <location evidence="1">Cell membrane</location>
        <topology evidence="1">Multi-pass membrane protein</topology>
    </subcellularLocation>
</comment>
<evidence type="ECO:0000259" key="8">
    <source>
        <dbReference type="Pfam" id="PF00884"/>
    </source>
</evidence>
<dbReference type="GeneID" id="93278593"/>
<dbReference type="PANTHER" id="PTHR47371:SF3">
    <property type="entry name" value="PHOSPHOGLYCEROL TRANSFERASE I"/>
    <property type="match status" value="1"/>
</dbReference>
<gene>
    <name evidence="9" type="ORF">SAMN05216313_101211</name>
</gene>
<dbReference type="RefSeq" id="WP_092360467.1">
    <property type="nucleotide sequence ID" value="NZ_FOIM01000001.1"/>
</dbReference>
<keyword evidence="6 7" id="KW-0472">Membrane</keyword>
<evidence type="ECO:0000313" key="10">
    <source>
        <dbReference type="Proteomes" id="UP000198508"/>
    </source>
</evidence>
<dbReference type="STRING" id="460384.SAMN05216313_101211"/>
<dbReference type="InterPro" id="IPR050448">
    <property type="entry name" value="OpgB/LTA_synthase_biosynth"/>
</dbReference>
<feature type="transmembrane region" description="Helical" evidence="7">
    <location>
        <begin position="12"/>
        <end position="33"/>
    </location>
</feature>
<dbReference type="CDD" id="cd16015">
    <property type="entry name" value="LTA_synthase"/>
    <property type="match status" value="1"/>
</dbReference>
<evidence type="ECO:0000256" key="3">
    <source>
        <dbReference type="ARBA" id="ARBA00022475"/>
    </source>
</evidence>
<feature type="transmembrane region" description="Helical" evidence="7">
    <location>
        <begin position="152"/>
        <end position="173"/>
    </location>
</feature>
<keyword evidence="3" id="KW-1003">Cell membrane</keyword>